<feature type="region of interest" description="Disordered" evidence="1">
    <location>
        <begin position="136"/>
        <end position="158"/>
    </location>
</feature>
<accession>A0A174QEL1</accession>
<gene>
    <name evidence="2" type="ORF">ERS852480_03920</name>
    <name evidence="3" type="ORF">NCTC11224_05070</name>
</gene>
<sequence length="158" mass="18261">MQEEVTQKTIALVFKSSRLTAVVLKKAMKMYLEHRKQGKQMPHGKISVKELVGQGMGASSIEVTDNNIKSFERVAKKYNVQFAVKKDKTEKPPKHIVLFKGRDADVITQAFKEFVKVNEKKHNRISVKEKLAQFREQLGKDKNRERAREHQKDRGQSL</sequence>
<evidence type="ECO:0000313" key="3">
    <source>
        <dbReference type="EMBL" id="SQB15973.1"/>
    </source>
</evidence>
<dbReference type="AlphaFoldDB" id="A0A174QEL1"/>
<organism evidence="2 4">
    <name type="scientific">Enterocloster clostridioformis</name>
    <dbReference type="NCBI Taxonomy" id="1531"/>
    <lineage>
        <taxon>Bacteria</taxon>
        <taxon>Bacillati</taxon>
        <taxon>Bacillota</taxon>
        <taxon>Clostridia</taxon>
        <taxon>Lachnospirales</taxon>
        <taxon>Lachnospiraceae</taxon>
        <taxon>Enterocloster</taxon>
    </lineage>
</organism>
<name>A0A174QEL1_9FIRM</name>
<evidence type="ECO:0000313" key="4">
    <source>
        <dbReference type="Proteomes" id="UP000095512"/>
    </source>
</evidence>
<dbReference type="Pfam" id="PF12687">
    <property type="entry name" value="DUF3801"/>
    <property type="match status" value="1"/>
</dbReference>
<dbReference type="EMBL" id="UAVW01000019">
    <property type="protein sequence ID" value="SQB15973.1"/>
    <property type="molecule type" value="Genomic_DNA"/>
</dbReference>
<proteinExistence type="predicted"/>
<dbReference type="Proteomes" id="UP000251853">
    <property type="component" value="Unassembled WGS sequence"/>
</dbReference>
<dbReference type="InterPro" id="IPR024234">
    <property type="entry name" value="DUF3801"/>
</dbReference>
<dbReference type="EMBL" id="CZAB01000047">
    <property type="protein sequence ID" value="CUP71784.1"/>
    <property type="molecule type" value="Genomic_DNA"/>
</dbReference>
<protein>
    <submittedName>
        <fullName evidence="2">Putative ATPase of the AAA superfamily</fullName>
    </submittedName>
</protein>
<dbReference type="Proteomes" id="UP000095512">
    <property type="component" value="Unassembled WGS sequence"/>
</dbReference>
<reference evidence="3 5" key="2">
    <citation type="submission" date="2018-06" db="EMBL/GenBank/DDBJ databases">
        <authorList>
            <consortium name="Pathogen Informatics"/>
            <person name="Doyle S."/>
        </authorList>
    </citation>
    <scope>NUCLEOTIDE SEQUENCE [LARGE SCALE GENOMIC DNA]</scope>
    <source>
        <strain evidence="3 5">NCTC11224</strain>
    </source>
</reference>
<dbReference type="RefSeq" id="WP_057572531.1">
    <property type="nucleotide sequence ID" value="NZ_CZAB01000047.1"/>
</dbReference>
<keyword evidence="5" id="KW-1185">Reference proteome</keyword>
<evidence type="ECO:0000256" key="1">
    <source>
        <dbReference type="SAM" id="MobiDB-lite"/>
    </source>
</evidence>
<evidence type="ECO:0000313" key="2">
    <source>
        <dbReference type="EMBL" id="CUP71784.1"/>
    </source>
</evidence>
<reference evidence="2 4" key="1">
    <citation type="submission" date="2015-09" db="EMBL/GenBank/DDBJ databases">
        <authorList>
            <consortium name="Pathogen Informatics"/>
        </authorList>
    </citation>
    <scope>NUCLEOTIDE SEQUENCE [LARGE SCALE GENOMIC DNA]</scope>
    <source>
        <strain evidence="2 4">2789STDY5834865</strain>
    </source>
</reference>
<evidence type="ECO:0000313" key="5">
    <source>
        <dbReference type="Proteomes" id="UP000251853"/>
    </source>
</evidence>